<keyword evidence="2" id="KW-1185">Reference proteome</keyword>
<accession>A0A3S5BY49</accession>
<dbReference type="EMBL" id="CAAALY010065504">
    <property type="protein sequence ID" value="VEL24042.1"/>
    <property type="molecule type" value="Genomic_DNA"/>
</dbReference>
<reference evidence="1" key="1">
    <citation type="submission" date="2018-11" db="EMBL/GenBank/DDBJ databases">
        <authorList>
            <consortium name="Pathogen Informatics"/>
        </authorList>
    </citation>
    <scope>NUCLEOTIDE SEQUENCE</scope>
</reference>
<proteinExistence type="predicted"/>
<protein>
    <submittedName>
        <fullName evidence="1">Uncharacterized protein</fullName>
    </submittedName>
</protein>
<dbReference type="Proteomes" id="UP000784294">
    <property type="component" value="Unassembled WGS sequence"/>
</dbReference>
<evidence type="ECO:0000313" key="1">
    <source>
        <dbReference type="EMBL" id="VEL24042.1"/>
    </source>
</evidence>
<sequence>MRQISGFATFSSKGARSLPLFAFQTELREYPQTRRPKRQIRKVATSVVSIELFNSHSFYDRLTRMKIPAKTVVCTCLGLEQTRVQGIGKMR</sequence>
<name>A0A3S5BY49_9PLAT</name>
<comment type="caution">
    <text evidence="1">The sequence shown here is derived from an EMBL/GenBank/DDBJ whole genome shotgun (WGS) entry which is preliminary data.</text>
</comment>
<dbReference type="AlphaFoldDB" id="A0A3S5BY49"/>
<gene>
    <name evidence="1" type="ORF">PXEA_LOCUS17482</name>
</gene>
<organism evidence="1 2">
    <name type="scientific">Protopolystoma xenopodis</name>
    <dbReference type="NCBI Taxonomy" id="117903"/>
    <lineage>
        <taxon>Eukaryota</taxon>
        <taxon>Metazoa</taxon>
        <taxon>Spiralia</taxon>
        <taxon>Lophotrochozoa</taxon>
        <taxon>Platyhelminthes</taxon>
        <taxon>Monogenea</taxon>
        <taxon>Polyopisthocotylea</taxon>
        <taxon>Polystomatidea</taxon>
        <taxon>Polystomatidae</taxon>
        <taxon>Protopolystoma</taxon>
    </lineage>
</organism>
<evidence type="ECO:0000313" key="2">
    <source>
        <dbReference type="Proteomes" id="UP000784294"/>
    </source>
</evidence>